<evidence type="ECO:0000313" key="1">
    <source>
        <dbReference type="EMBL" id="MSS45672.1"/>
    </source>
</evidence>
<dbReference type="EMBL" id="VUMG01000002">
    <property type="protein sequence ID" value="MSS45672.1"/>
    <property type="molecule type" value="Genomic_DNA"/>
</dbReference>
<gene>
    <name evidence="1" type="ORF">FYJ43_06370</name>
</gene>
<organism evidence="1 2">
    <name type="scientific">Cutibacterium porci</name>
    <dbReference type="NCBI Taxonomy" id="2605781"/>
    <lineage>
        <taxon>Bacteria</taxon>
        <taxon>Bacillati</taxon>
        <taxon>Actinomycetota</taxon>
        <taxon>Actinomycetes</taxon>
        <taxon>Propionibacteriales</taxon>
        <taxon>Propionibacteriaceae</taxon>
        <taxon>Cutibacterium</taxon>
    </lineage>
</organism>
<reference evidence="1 2" key="1">
    <citation type="submission" date="2019-08" db="EMBL/GenBank/DDBJ databases">
        <title>In-depth cultivation of the pig gut microbiome towards novel bacterial diversity and tailored functional studies.</title>
        <authorList>
            <person name="Wylensek D."/>
            <person name="Hitch T.C.A."/>
            <person name="Clavel T."/>
        </authorList>
    </citation>
    <scope>NUCLEOTIDE SEQUENCE [LARGE SCALE GENOMIC DNA]</scope>
    <source>
        <strain evidence="1 2">WCA-380-WT-3A</strain>
    </source>
</reference>
<dbReference type="AlphaFoldDB" id="A0A7K0J6W6"/>
<evidence type="ECO:0000313" key="2">
    <source>
        <dbReference type="Proteomes" id="UP000466104"/>
    </source>
</evidence>
<accession>A0A7K0J6W6</accession>
<proteinExistence type="predicted"/>
<comment type="caution">
    <text evidence="1">The sequence shown here is derived from an EMBL/GenBank/DDBJ whole genome shotgun (WGS) entry which is preliminary data.</text>
</comment>
<keyword evidence="2" id="KW-1185">Reference proteome</keyword>
<dbReference type="Proteomes" id="UP000466104">
    <property type="component" value="Unassembled WGS sequence"/>
</dbReference>
<protein>
    <submittedName>
        <fullName evidence="1">Uncharacterized protein</fullName>
    </submittedName>
</protein>
<name>A0A7K0J6W6_9ACTN</name>
<sequence>MPQEATDYSTSPTISPHVDDDLRMVDVHLSEFVAVLGLWRCHGIVSAGPWWVVRKSGRRR</sequence>